<geneLocation type="plasmid" evidence="2 3">
    <name>pBRH02</name>
</geneLocation>
<dbReference type="HOGENOM" id="CLU_1607772_0_0_4"/>
<organism evidence="2 3">
    <name type="scientific">Mycetohabitans rhizoxinica (strain DSM 19002 / CIP 109453 / HKI 454)</name>
    <name type="common">Paraburkholderia rhizoxinica</name>
    <dbReference type="NCBI Taxonomy" id="882378"/>
    <lineage>
        <taxon>Bacteria</taxon>
        <taxon>Pseudomonadati</taxon>
        <taxon>Pseudomonadota</taxon>
        <taxon>Betaproteobacteria</taxon>
        <taxon>Burkholderiales</taxon>
        <taxon>Burkholderiaceae</taxon>
        <taxon>Mycetohabitans</taxon>
    </lineage>
</organism>
<feature type="region of interest" description="Disordered" evidence="1">
    <location>
        <begin position="118"/>
        <end position="145"/>
    </location>
</feature>
<evidence type="ECO:0000256" key="1">
    <source>
        <dbReference type="SAM" id="MobiDB-lite"/>
    </source>
</evidence>
<keyword evidence="2" id="KW-0614">Plasmid</keyword>
<accession>E5AVX0</accession>
<dbReference type="EMBL" id="FR687361">
    <property type="protein sequence ID" value="CBW77272.1"/>
    <property type="molecule type" value="Genomic_DNA"/>
</dbReference>
<dbReference type="Proteomes" id="UP000007437">
    <property type="component" value="Plasmid pBRH02"/>
</dbReference>
<sequence length="165" mass="17989">MIDHTSVRLAAVTYRTSYGRPKLGLARARPGLVSCRLVAHGQIRIADFSRAHFCHAFLRRSAVISAMPSTSLTACMRRAIYTTDDKPEGRYCFDFVRFALAAIALRRVYCRVVSVSSGRTGADTPARPSPAPGHARSSGCRPLHGLSERRGVRACRPAVRVSASC</sequence>
<protein>
    <submittedName>
        <fullName evidence="2">Uncharacterized protein</fullName>
    </submittedName>
</protein>
<dbReference type="KEGG" id="brh:RBRH_00686"/>
<reference key="1">
    <citation type="submission" date="2010-09" db="EMBL/GenBank/DDBJ databases">
        <title>Complete genome sequence of Burkholderia rhizoxinica, the endosymbiont of the phytopathogenic fungus Rhizopus microsporus.</title>
        <authorList>
            <person name="Lackner G."/>
            <person name="Moebius N."/>
            <person name="Partida-Martinez L.P."/>
            <person name="Hertweck C."/>
        </authorList>
    </citation>
    <scope>NUCLEOTIDE SEQUENCE</scope>
    <source>
        <strain>HKI 454</strain>
    </source>
</reference>
<name>E5AVX0_MYCRK</name>
<evidence type="ECO:0000313" key="3">
    <source>
        <dbReference type="Proteomes" id="UP000007437"/>
    </source>
</evidence>
<reference evidence="2 3" key="2">
    <citation type="journal article" date="2011" name="J. Bacteriol.">
        <title>Complete genome sequence of Burkholderia rhizoxinica, an endosymbiont of Rhizopus microsporus.</title>
        <authorList>
            <person name="Lackner G."/>
            <person name="Moebius N."/>
            <person name="Partida-Martinez L."/>
            <person name="Hertweck C."/>
        </authorList>
    </citation>
    <scope>NUCLEOTIDE SEQUENCE [LARGE SCALE GENOMIC DNA]</scope>
    <source>
        <strain evidence="3">DSM 19002 / CIP 109453 / HKI 454</strain>
        <plasmid evidence="2 3">pBRH02</plasmid>
    </source>
</reference>
<dbReference type="AlphaFoldDB" id="E5AVX0"/>
<gene>
    <name evidence="2" type="ordered locus">RBRH_00686</name>
</gene>
<proteinExistence type="predicted"/>
<evidence type="ECO:0000313" key="2">
    <source>
        <dbReference type="EMBL" id="CBW77272.1"/>
    </source>
</evidence>